<dbReference type="Proteomes" id="UP001529510">
    <property type="component" value="Unassembled WGS sequence"/>
</dbReference>
<dbReference type="EMBL" id="JAMKFB020000001">
    <property type="protein sequence ID" value="KAL0203745.1"/>
    <property type="molecule type" value="Genomic_DNA"/>
</dbReference>
<evidence type="ECO:0000313" key="3">
    <source>
        <dbReference type="Proteomes" id="UP001529510"/>
    </source>
</evidence>
<organism evidence="2 3">
    <name type="scientific">Cirrhinus mrigala</name>
    <name type="common">Mrigala</name>
    <dbReference type="NCBI Taxonomy" id="683832"/>
    <lineage>
        <taxon>Eukaryota</taxon>
        <taxon>Metazoa</taxon>
        <taxon>Chordata</taxon>
        <taxon>Craniata</taxon>
        <taxon>Vertebrata</taxon>
        <taxon>Euteleostomi</taxon>
        <taxon>Actinopterygii</taxon>
        <taxon>Neopterygii</taxon>
        <taxon>Teleostei</taxon>
        <taxon>Ostariophysi</taxon>
        <taxon>Cypriniformes</taxon>
        <taxon>Cyprinidae</taxon>
        <taxon>Labeoninae</taxon>
        <taxon>Labeonini</taxon>
        <taxon>Cirrhinus</taxon>
    </lineage>
</organism>
<feature type="compositionally biased region" description="Basic and acidic residues" evidence="1">
    <location>
        <begin position="33"/>
        <end position="51"/>
    </location>
</feature>
<keyword evidence="3" id="KW-1185">Reference proteome</keyword>
<protein>
    <submittedName>
        <fullName evidence="2">Uncharacterized protein</fullName>
    </submittedName>
</protein>
<dbReference type="AlphaFoldDB" id="A0ABD0RYV5"/>
<feature type="non-terminal residue" evidence="2">
    <location>
        <position position="51"/>
    </location>
</feature>
<sequence>HHWNPHRRGGHRSHWSKNAPLLPVWKHGQPNESYRDHRRERKDKCVGVHLQ</sequence>
<proteinExistence type="predicted"/>
<evidence type="ECO:0000313" key="2">
    <source>
        <dbReference type="EMBL" id="KAL0203745.1"/>
    </source>
</evidence>
<accession>A0ABD0RYV5</accession>
<comment type="caution">
    <text evidence="2">The sequence shown here is derived from an EMBL/GenBank/DDBJ whole genome shotgun (WGS) entry which is preliminary data.</text>
</comment>
<name>A0ABD0RYV5_CIRMR</name>
<feature type="region of interest" description="Disordered" evidence="1">
    <location>
        <begin position="1"/>
        <end position="51"/>
    </location>
</feature>
<reference evidence="2 3" key="1">
    <citation type="submission" date="2024-05" db="EMBL/GenBank/DDBJ databases">
        <title>Genome sequencing and assembly of Indian major carp, Cirrhinus mrigala (Hamilton, 1822).</title>
        <authorList>
            <person name="Mohindra V."/>
            <person name="Chowdhury L.M."/>
            <person name="Lal K."/>
            <person name="Jena J.K."/>
        </authorList>
    </citation>
    <scope>NUCLEOTIDE SEQUENCE [LARGE SCALE GENOMIC DNA]</scope>
    <source>
        <strain evidence="2">CM1030</strain>
        <tissue evidence="2">Blood</tissue>
    </source>
</reference>
<evidence type="ECO:0000256" key="1">
    <source>
        <dbReference type="SAM" id="MobiDB-lite"/>
    </source>
</evidence>
<gene>
    <name evidence="2" type="ORF">M9458_001763</name>
</gene>
<feature type="compositionally biased region" description="Basic residues" evidence="1">
    <location>
        <begin position="1"/>
        <end position="15"/>
    </location>
</feature>
<feature type="non-terminal residue" evidence="2">
    <location>
        <position position="1"/>
    </location>
</feature>